<dbReference type="Pfam" id="PF24656">
    <property type="entry name" value="CEPT76_peptidase"/>
    <property type="match status" value="1"/>
</dbReference>
<accession>A0A5A9N1F1</accession>
<dbReference type="InterPro" id="IPR056290">
    <property type="entry name" value="CEPT76/DRC7_peptidase-like_dom"/>
</dbReference>
<dbReference type="Pfam" id="PF15627">
    <property type="entry name" value="CEP76-C2"/>
    <property type="match status" value="1"/>
</dbReference>
<dbReference type="SMART" id="SM00404">
    <property type="entry name" value="PTPc_motif"/>
    <property type="match status" value="1"/>
</dbReference>
<dbReference type="InterPro" id="IPR003595">
    <property type="entry name" value="Tyr_Pase_cat"/>
</dbReference>
<dbReference type="AlphaFoldDB" id="A0A5A9N1F1"/>
<dbReference type="InterPro" id="IPR000387">
    <property type="entry name" value="Tyr_Pase_dom"/>
</dbReference>
<dbReference type="GO" id="GO:0005813">
    <property type="term" value="C:centrosome"/>
    <property type="evidence" value="ECO:0007669"/>
    <property type="project" value="UniProtKB-SubCell"/>
</dbReference>
<dbReference type="PRINTS" id="PR00700">
    <property type="entry name" value="PRTYPHPHTASE"/>
</dbReference>
<sequence length="821" mass="92682">MDQEFENIDSSGQWQNLYNEIRNQSQECPYKVAKFPENRNRNRYRDVSPYDHSRVRLENSENDYINASLITMEKAQRRYILTQEKCAQYWPSEEEGDMDFSDTEFVVFLVSEDVEPNYTIRVLELQNNKTGESRQIYHFHYTTWPDFGVPESPASFLNFLFKVRESGSLGPENGPAVIHCSAGIGRSGTFSLVDTCLVLIVNRKDPASVDIQNVLLDMRAYRMGLIQTPDQLRFSYMAVMEGTKRILGDTALQQKLSKERQESNADLGSSHPNPNMSQDKLNGQSDLCTEPQDLGSGERIQSPKDEHLADLKTGSLRKRNREERIATTAQKVQQMKLKLSDSEKKKEDWLFWRPILLNVGAVSHPDVHQTEADSVNKSATHFVDKNIAQLKPTNISPLRRHLYLQVLGGKAFLEHLQEPEPLPGQVCSTFTLHLHFRNQRFRSKPVPCACEPDLQEGFLLEVHRDGPGDAGKMADATTMLSICDPVHMVLIKTDTSGDTTLVSSYFLDWRTVLGAPHGKNKVSVELLGVGSECKVPAGVLNLKLELYPPHTETLNPDVITTQDENGVNRPVCSYVRVLRAGRLLESPRQAARYVHHPIDPDAPPMVSQPKPTYPYRTIGCVFNHKMFLANCQPSDAVELCVFDFADGSRWKAMSEEAIQSVCVPGSTSSLPPTPPLCSPSVLPNEASNQLELEMRYLLAEHRKDLGLATVWDDHLSYLLSAALSAYELERCTGVTCGNEEFQDAVRRAVPDGHTFKGFPIHFLHRNARRAFATCLRSQFCEEIVCCRGDHVRLAVRVRVFAYPESACAVWIMFACKYRSVL</sequence>
<dbReference type="SUPFAM" id="SSF52799">
    <property type="entry name" value="(Phosphotyrosine protein) phosphatases II"/>
    <property type="match status" value="1"/>
</dbReference>
<dbReference type="PROSITE" id="PS50056">
    <property type="entry name" value="TYR_PHOSPHATASE_2"/>
    <property type="match status" value="1"/>
</dbReference>
<dbReference type="PROSITE" id="PS00383">
    <property type="entry name" value="TYR_PHOSPHATASE_1"/>
    <property type="match status" value="1"/>
</dbReference>
<keyword evidence="2" id="KW-0963">Cytoplasm</keyword>
<evidence type="ECO:0000256" key="2">
    <source>
        <dbReference type="ARBA" id="ARBA00022490"/>
    </source>
</evidence>
<dbReference type="GO" id="GO:0046599">
    <property type="term" value="P:regulation of centriole replication"/>
    <property type="evidence" value="ECO:0007669"/>
    <property type="project" value="TreeGrafter"/>
</dbReference>
<gene>
    <name evidence="6" type="ORF">E1301_Tti010907</name>
</gene>
<feature type="compositionally biased region" description="Polar residues" evidence="3">
    <location>
        <begin position="264"/>
        <end position="287"/>
    </location>
</feature>
<organism evidence="6 7">
    <name type="scientific">Triplophysa tibetana</name>
    <dbReference type="NCBI Taxonomy" id="1572043"/>
    <lineage>
        <taxon>Eukaryota</taxon>
        <taxon>Metazoa</taxon>
        <taxon>Chordata</taxon>
        <taxon>Craniata</taxon>
        <taxon>Vertebrata</taxon>
        <taxon>Euteleostomi</taxon>
        <taxon>Actinopterygii</taxon>
        <taxon>Neopterygii</taxon>
        <taxon>Teleostei</taxon>
        <taxon>Ostariophysi</taxon>
        <taxon>Cypriniformes</taxon>
        <taxon>Nemacheilidae</taxon>
        <taxon>Triplophysa</taxon>
    </lineage>
</organism>
<evidence type="ECO:0000313" key="7">
    <source>
        <dbReference type="Proteomes" id="UP000324632"/>
    </source>
</evidence>
<keyword evidence="7" id="KW-1185">Reference proteome</keyword>
<dbReference type="Gene3D" id="3.90.190.10">
    <property type="entry name" value="Protein tyrosine phosphatase superfamily"/>
    <property type="match status" value="2"/>
</dbReference>
<evidence type="ECO:0000259" key="5">
    <source>
        <dbReference type="PROSITE" id="PS50056"/>
    </source>
</evidence>
<evidence type="ECO:0000313" key="6">
    <source>
        <dbReference type="EMBL" id="KAA0702985.1"/>
    </source>
</evidence>
<comment type="subcellular location">
    <subcellularLocation>
        <location evidence="1">Cytoplasm</location>
        <location evidence="1">Cytoskeleton</location>
        <location evidence="1">Microtubule organizing center</location>
        <location evidence="1">Centrosome</location>
    </subcellularLocation>
</comment>
<dbReference type="InterPro" id="IPR000242">
    <property type="entry name" value="PTP_cat"/>
</dbReference>
<dbReference type="Proteomes" id="UP000324632">
    <property type="component" value="Chromosome 24"/>
</dbReference>
<name>A0A5A9N1F1_9TELE</name>
<dbReference type="InterPro" id="IPR028926">
    <property type="entry name" value="CEP76-C2"/>
</dbReference>
<dbReference type="GO" id="GO:0004725">
    <property type="term" value="F:protein tyrosine phosphatase activity"/>
    <property type="evidence" value="ECO:0007669"/>
    <property type="project" value="InterPro"/>
</dbReference>
<dbReference type="PROSITE" id="PS50055">
    <property type="entry name" value="TYR_PHOSPHATASE_PTP"/>
    <property type="match status" value="1"/>
</dbReference>
<feature type="region of interest" description="Disordered" evidence="3">
    <location>
        <begin position="255"/>
        <end position="316"/>
    </location>
</feature>
<comment type="caution">
    <text evidence="6">The sequence shown here is derived from an EMBL/GenBank/DDBJ whole genome shotgun (WGS) entry which is preliminary data.</text>
</comment>
<protein>
    <submittedName>
        <fullName evidence="6">Centrosomal protein of 76 kDa</fullName>
    </submittedName>
</protein>
<feature type="compositionally biased region" description="Basic and acidic residues" evidence="3">
    <location>
        <begin position="301"/>
        <end position="310"/>
    </location>
</feature>
<evidence type="ECO:0000256" key="3">
    <source>
        <dbReference type="SAM" id="MobiDB-lite"/>
    </source>
</evidence>
<dbReference type="InterPro" id="IPR016130">
    <property type="entry name" value="Tyr_Pase_AS"/>
</dbReference>
<feature type="domain" description="Tyrosine specific protein phosphatases" evidence="5">
    <location>
        <begin position="154"/>
        <end position="233"/>
    </location>
</feature>
<reference evidence="6 7" key="1">
    <citation type="journal article" date="2019" name="Mol. Ecol. Resour.">
        <title>Chromosome-level genome assembly of Triplophysa tibetana, a fish adapted to the harsh high-altitude environment of the Tibetan Plateau.</title>
        <authorList>
            <person name="Yang X."/>
            <person name="Liu H."/>
            <person name="Ma Z."/>
            <person name="Zou Y."/>
            <person name="Zou M."/>
            <person name="Mao Y."/>
            <person name="Li X."/>
            <person name="Wang H."/>
            <person name="Chen T."/>
            <person name="Wang W."/>
            <person name="Yang R."/>
        </authorList>
    </citation>
    <scope>NUCLEOTIDE SEQUENCE [LARGE SCALE GENOMIC DNA]</scope>
    <source>
        <strain evidence="6">TTIB1903HZAU</strain>
        <tissue evidence="6">Muscle</tissue>
    </source>
</reference>
<dbReference type="PANTHER" id="PTHR46436">
    <property type="entry name" value="CENTROSOMAL PROTEIN OF 76 KDA"/>
    <property type="match status" value="1"/>
</dbReference>
<evidence type="ECO:0000259" key="4">
    <source>
        <dbReference type="PROSITE" id="PS50055"/>
    </source>
</evidence>
<feature type="domain" description="Tyrosine-protein phosphatase" evidence="4">
    <location>
        <begin position="1"/>
        <end position="242"/>
    </location>
</feature>
<dbReference type="SMART" id="SM00194">
    <property type="entry name" value="PTPc"/>
    <property type="match status" value="1"/>
</dbReference>
<dbReference type="InterPro" id="IPR029021">
    <property type="entry name" value="Prot-tyrosine_phosphatase-like"/>
</dbReference>
<dbReference type="InterPro" id="IPR056288">
    <property type="entry name" value="CEP76_C"/>
</dbReference>
<dbReference type="Pfam" id="PF24652">
    <property type="entry name" value="CEP76_C"/>
    <property type="match status" value="1"/>
</dbReference>
<dbReference type="GO" id="GO:0005814">
    <property type="term" value="C:centriole"/>
    <property type="evidence" value="ECO:0007669"/>
    <property type="project" value="TreeGrafter"/>
</dbReference>
<evidence type="ECO:0000256" key="1">
    <source>
        <dbReference type="ARBA" id="ARBA00004300"/>
    </source>
</evidence>
<dbReference type="PANTHER" id="PTHR46436:SF1">
    <property type="entry name" value="CENTROSOMAL PROTEIN OF 76 KDA"/>
    <property type="match status" value="1"/>
</dbReference>
<dbReference type="EMBL" id="SOYY01000024">
    <property type="protein sequence ID" value="KAA0702985.1"/>
    <property type="molecule type" value="Genomic_DNA"/>
</dbReference>
<dbReference type="Pfam" id="PF00102">
    <property type="entry name" value="Y_phosphatase"/>
    <property type="match status" value="1"/>
</dbReference>
<dbReference type="InterPro" id="IPR052299">
    <property type="entry name" value="CEP76"/>
</dbReference>
<proteinExistence type="predicted"/>